<accession>E4RTQ2</accession>
<dbReference type="Proteomes" id="UP000007435">
    <property type="component" value="Chromosome"/>
</dbReference>
<dbReference type="OrthoDB" id="9778383at2"/>
<dbReference type="GO" id="GO:0005524">
    <property type="term" value="F:ATP binding"/>
    <property type="evidence" value="ECO:0007669"/>
    <property type="project" value="UniProtKB-KW"/>
</dbReference>
<dbReference type="KEGG" id="lby:Lbys_2080"/>
<comment type="subcellular location">
    <subcellularLocation>
        <location evidence="2">Membrane</location>
        <topology evidence="2">Peripheral membrane protein</topology>
    </subcellularLocation>
</comment>
<evidence type="ECO:0000256" key="14">
    <source>
        <dbReference type="ARBA" id="ARBA00042773"/>
    </source>
</evidence>
<evidence type="ECO:0000256" key="9">
    <source>
        <dbReference type="ARBA" id="ARBA00022842"/>
    </source>
</evidence>
<keyword evidence="11" id="KW-0472">Membrane</keyword>
<name>E4RTQ2_LEAB4</name>
<dbReference type="Gene3D" id="3.30.300.30">
    <property type="match status" value="1"/>
</dbReference>
<comment type="similarity">
    <text evidence="4">Belongs to the ATP-dependent AMP-binding enzyme family.</text>
</comment>
<keyword evidence="5 17" id="KW-0436">Ligase</keyword>
<sequence length="564" mass="63005">MSVSNNNFPWYNHYPESVPHELNADAYPNLVELLEEGFEKFAHQPAFTYMGKTHTYRDIREMSIGFAAYLQSVGLKAGDRIGIQMPNCTQYPIALFGSLLAGLVVVNTNPLYTPREMKHQFTDSGCKAVVIVANFAYNLEKILPETSIKHVIITELGDPLGFPKRLLVNFVVKKVKKMVPPYHIPDSVGFNDAISKGKESTYTKPDVKINDLALIQYTGGTTGVSKGAELTHRNLIANMEGISLWFSPAFKYDYPRTIVGALPFYHIFALTVNVFASLKLGFHNILIPNPRDQKAMCKDLRKYKIFIFPGLNTLFNALLNNPDFLALDFSHLKITVSGGMALQATVSEKWYKATGCKISEGYGLSETSPVLSVNPVDGGQQVGTIGLPFPSTILKILKEDGTWGAANEVGEICAYGPQVMRGYYNRPDETAMVFHTDPEDGKVYFKTGDIGLMQEDGFFKIVDRKKDMILVSGFNVYPNEIEEVISQCPGVLEVACVGVEDEKSTEVVKVFIVKKDPNLTEEDVKAFARENLTAYKRPKFIEFRDELPKTNVGKILRRALRDEK</sequence>
<dbReference type="CDD" id="cd05936">
    <property type="entry name" value="FC-FACS_FadD_like"/>
    <property type="match status" value="1"/>
</dbReference>
<dbReference type="GO" id="GO:0004467">
    <property type="term" value="F:long-chain fatty acid-CoA ligase activity"/>
    <property type="evidence" value="ECO:0007669"/>
    <property type="project" value="UniProtKB-EC"/>
</dbReference>
<keyword evidence="18" id="KW-1185">Reference proteome</keyword>
<dbReference type="Pfam" id="PF13193">
    <property type="entry name" value="AMP-binding_C"/>
    <property type="match status" value="1"/>
</dbReference>
<evidence type="ECO:0000259" key="16">
    <source>
        <dbReference type="Pfam" id="PF13193"/>
    </source>
</evidence>
<dbReference type="InterPro" id="IPR045851">
    <property type="entry name" value="AMP-bd_C_sf"/>
</dbReference>
<dbReference type="RefSeq" id="WP_013408822.1">
    <property type="nucleotide sequence ID" value="NC_014655.1"/>
</dbReference>
<comment type="cofactor">
    <cofactor evidence="1">
        <name>Mg(2+)</name>
        <dbReference type="ChEBI" id="CHEBI:18420"/>
    </cofactor>
</comment>
<evidence type="ECO:0000256" key="6">
    <source>
        <dbReference type="ARBA" id="ARBA00022741"/>
    </source>
</evidence>
<keyword evidence="6" id="KW-0547">Nucleotide-binding</keyword>
<feature type="domain" description="AMP-binding enzyme C-terminal" evidence="16">
    <location>
        <begin position="480"/>
        <end position="554"/>
    </location>
</feature>
<dbReference type="HOGENOM" id="CLU_000022_59_9_10"/>
<comment type="pathway">
    <text evidence="3">Lipid metabolism; fatty acid beta-oxidation.</text>
</comment>
<dbReference type="FunFam" id="3.40.50.12780:FF:000003">
    <property type="entry name" value="Long-chain-fatty-acid--CoA ligase FadD"/>
    <property type="match status" value="1"/>
</dbReference>
<dbReference type="SUPFAM" id="SSF56801">
    <property type="entry name" value="Acetyl-CoA synthetase-like"/>
    <property type="match status" value="1"/>
</dbReference>
<evidence type="ECO:0000256" key="10">
    <source>
        <dbReference type="ARBA" id="ARBA00023098"/>
    </source>
</evidence>
<organism evidence="17 18">
    <name type="scientific">Leadbetterella byssophila (strain DSM 17132 / JCM 16389 / KACC 11308 / NBRC 106382 / 4M15)</name>
    <dbReference type="NCBI Taxonomy" id="649349"/>
    <lineage>
        <taxon>Bacteria</taxon>
        <taxon>Pseudomonadati</taxon>
        <taxon>Bacteroidota</taxon>
        <taxon>Cytophagia</taxon>
        <taxon>Cytophagales</taxon>
        <taxon>Leadbetterellaceae</taxon>
        <taxon>Leadbetterella</taxon>
    </lineage>
</organism>
<keyword evidence="10" id="KW-0443">Lipid metabolism</keyword>
<dbReference type="Pfam" id="PF00501">
    <property type="entry name" value="AMP-binding"/>
    <property type="match status" value="1"/>
</dbReference>
<evidence type="ECO:0000256" key="4">
    <source>
        <dbReference type="ARBA" id="ARBA00006432"/>
    </source>
</evidence>
<dbReference type="PROSITE" id="PS00455">
    <property type="entry name" value="AMP_BINDING"/>
    <property type="match status" value="1"/>
</dbReference>
<dbReference type="PANTHER" id="PTHR43767:SF8">
    <property type="entry name" value="LONG-CHAIN-FATTY-ACID--COA LIGASE"/>
    <property type="match status" value="1"/>
</dbReference>
<evidence type="ECO:0000256" key="11">
    <source>
        <dbReference type="ARBA" id="ARBA00023136"/>
    </source>
</evidence>
<dbReference type="EC" id="6.2.1.3" evidence="12"/>
<feature type="domain" description="AMP-dependent synthetase/ligase" evidence="15">
    <location>
        <begin position="35"/>
        <end position="424"/>
    </location>
</feature>
<protein>
    <recommendedName>
        <fullName evidence="13">Long-chain-fatty-acid--CoA ligase</fullName>
        <ecNumber evidence="12">6.2.1.3</ecNumber>
    </recommendedName>
    <alternativeName>
        <fullName evidence="14">Long-chain acyl-CoA synthetase</fullName>
    </alternativeName>
</protein>
<dbReference type="InterPro" id="IPR025110">
    <property type="entry name" value="AMP-bd_C"/>
</dbReference>
<dbReference type="InterPro" id="IPR000873">
    <property type="entry name" value="AMP-dep_synth/lig_dom"/>
</dbReference>
<dbReference type="InterPro" id="IPR050237">
    <property type="entry name" value="ATP-dep_AMP-bd_enzyme"/>
</dbReference>
<evidence type="ECO:0000313" key="17">
    <source>
        <dbReference type="EMBL" id="ADQ17776.1"/>
    </source>
</evidence>
<dbReference type="eggNOG" id="COG0318">
    <property type="taxonomic scope" value="Bacteria"/>
</dbReference>
<dbReference type="EMBL" id="CP002305">
    <property type="protein sequence ID" value="ADQ17776.1"/>
    <property type="molecule type" value="Genomic_DNA"/>
</dbReference>
<evidence type="ECO:0000256" key="3">
    <source>
        <dbReference type="ARBA" id="ARBA00005005"/>
    </source>
</evidence>
<evidence type="ECO:0000256" key="7">
    <source>
        <dbReference type="ARBA" id="ARBA00022832"/>
    </source>
</evidence>
<evidence type="ECO:0000256" key="1">
    <source>
        <dbReference type="ARBA" id="ARBA00001946"/>
    </source>
</evidence>
<dbReference type="InterPro" id="IPR020845">
    <property type="entry name" value="AMP-binding_CS"/>
</dbReference>
<dbReference type="AlphaFoldDB" id="E4RTQ2"/>
<keyword evidence="9" id="KW-0460">Magnesium</keyword>
<reference key="1">
    <citation type="submission" date="2010-11" db="EMBL/GenBank/DDBJ databases">
        <title>The complete genome of Leadbetterella byssophila DSM 17132.</title>
        <authorList>
            <consortium name="US DOE Joint Genome Institute (JGI-PGF)"/>
            <person name="Lucas S."/>
            <person name="Copeland A."/>
            <person name="Lapidus A."/>
            <person name="Glavina del Rio T."/>
            <person name="Dalin E."/>
            <person name="Tice H."/>
            <person name="Bruce D."/>
            <person name="Goodwin L."/>
            <person name="Pitluck S."/>
            <person name="Kyrpides N."/>
            <person name="Mavromatis K."/>
            <person name="Ivanova N."/>
            <person name="Teshima H."/>
            <person name="Brettin T."/>
            <person name="Detter J.C."/>
            <person name="Han C."/>
            <person name="Tapia R."/>
            <person name="Land M."/>
            <person name="Hauser L."/>
            <person name="Markowitz V."/>
            <person name="Cheng J.-F."/>
            <person name="Hugenholtz P."/>
            <person name="Woyke T."/>
            <person name="Wu D."/>
            <person name="Tindall B."/>
            <person name="Pomrenke H.G."/>
            <person name="Brambilla E."/>
            <person name="Klenk H.-P."/>
            <person name="Eisen J.A."/>
        </authorList>
    </citation>
    <scope>NUCLEOTIDE SEQUENCE [LARGE SCALE GENOMIC DNA]</scope>
    <source>
        <strain>DSM 17132</strain>
    </source>
</reference>
<evidence type="ECO:0000256" key="8">
    <source>
        <dbReference type="ARBA" id="ARBA00022840"/>
    </source>
</evidence>
<evidence type="ECO:0000259" key="15">
    <source>
        <dbReference type="Pfam" id="PF00501"/>
    </source>
</evidence>
<evidence type="ECO:0000256" key="12">
    <source>
        <dbReference type="ARBA" id="ARBA00026121"/>
    </source>
</evidence>
<dbReference type="GO" id="GO:0016020">
    <property type="term" value="C:membrane"/>
    <property type="evidence" value="ECO:0007669"/>
    <property type="project" value="UniProtKB-SubCell"/>
</dbReference>
<evidence type="ECO:0000256" key="2">
    <source>
        <dbReference type="ARBA" id="ARBA00004170"/>
    </source>
</evidence>
<dbReference type="Gene3D" id="3.40.50.12780">
    <property type="entry name" value="N-terminal domain of ligase-like"/>
    <property type="match status" value="1"/>
</dbReference>
<dbReference type="InterPro" id="IPR042099">
    <property type="entry name" value="ANL_N_sf"/>
</dbReference>
<evidence type="ECO:0000313" key="18">
    <source>
        <dbReference type="Proteomes" id="UP000007435"/>
    </source>
</evidence>
<reference evidence="17 18" key="2">
    <citation type="journal article" date="2011" name="Stand. Genomic Sci.">
        <title>Complete genome sequence of Leadbetterella byssophila type strain (4M15).</title>
        <authorList>
            <person name="Abt B."/>
            <person name="Teshima H."/>
            <person name="Lucas S."/>
            <person name="Lapidus A."/>
            <person name="Del Rio T.G."/>
            <person name="Nolan M."/>
            <person name="Tice H."/>
            <person name="Cheng J.F."/>
            <person name="Pitluck S."/>
            <person name="Liolios K."/>
            <person name="Pagani I."/>
            <person name="Ivanova N."/>
            <person name="Mavromatis K."/>
            <person name="Pati A."/>
            <person name="Tapia R."/>
            <person name="Han C."/>
            <person name="Goodwin L."/>
            <person name="Chen A."/>
            <person name="Palaniappan K."/>
            <person name="Land M."/>
            <person name="Hauser L."/>
            <person name="Chang Y.J."/>
            <person name="Jeffries C.D."/>
            <person name="Rohde M."/>
            <person name="Goker M."/>
            <person name="Tindall B.J."/>
            <person name="Detter J.C."/>
            <person name="Woyke T."/>
            <person name="Bristow J."/>
            <person name="Eisen J.A."/>
            <person name="Markowitz V."/>
            <person name="Hugenholtz P."/>
            <person name="Klenk H.P."/>
            <person name="Kyrpides N.C."/>
        </authorList>
    </citation>
    <scope>NUCLEOTIDE SEQUENCE [LARGE SCALE GENOMIC DNA]</scope>
    <source>
        <strain evidence="18">DSM 17132 / JCM 16389 / KACC 11308 / NBRC 106382 / 4M15</strain>
    </source>
</reference>
<dbReference type="STRING" id="649349.Lbys_2080"/>
<proteinExistence type="inferred from homology"/>
<evidence type="ECO:0000256" key="5">
    <source>
        <dbReference type="ARBA" id="ARBA00022598"/>
    </source>
</evidence>
<keyword evidence="7" id="KW-0276">Fatty acid metabolism</keyword>
<gene>
    <name evidence="17" type="ordered locus">Lbys_2080</name>
</gene>
<dbReference type="FunFam" id="3.30.300.30:FF:000006">
    <property type="entry name" value="Long-chain-fatty-acid--CoA ligase FadD"/>
    <property type="match status" value="1"/>
</dbReference>
<evidence type="ECO:0000256" key="13">
    <source>
        <dbReference type="ARBA" id="ARBA00039545"/>
    </source>
</evidence>
<keyword evidence="8" id="KW-0067">ATP-binding</keyword>
<dbReference type="PANTHER" id="PTHR43767">
    <property type="entry name" value="LONG-CHAIN-FATTY-ACID--COA LIGASE"/>
    <property type="match status" value="1"/>
</dbReference>